<keyword evidence="8 17" id="KW-0547">Nucleotide-binding</keyword>
<feature type="compositionally biased region" description="Basic and acidic residues" evidence="19">
    <location>
        <begin position="1052"/>
        <end position="1071"/>
    </location>
</feature>
<organism evidence="21 22">
    <name type="scientific">Trichostrongylus colubriformis</name>
    <name type="common">Black scour worm</name>
    <dbReference type="NCBI Taxonomy" id="6319"/>
    <lineage>
        <taxon>Eukaryota</taxon>
        <taxon>Metazoa</taxon>
        <taxon>Ecdysozoa</taxon>
        <taxon>Nematoda</taxon>
        <taxon>Chromadorea</taxon>
        <taxon>Rhabditida</taxon>
        <taxon>Rhabditina</taxon>
        <taxon>Rhabditomorpha</taxon>
        <taxon>Strongyloidea</taxon>
        <taxon>Trichostrongylidae</taxon>
        <taxon>Trichostrongylus</taxon>
    </lineage>
</organism>
<protein>
    <recommendedName>
        <fullName evidence="4">Methionine--tRNA ligase, cytoplasmic</fullName>
        <ecNumber evidence="3">6.1.1.10</ecNumber>
    </recommendedName>
    <alternativeName>
        <fullName evidence="14">Methionyl-tRNA synthetase</fullName>
    </alternativeName>
</protein>
<feature type="compositionally biased region" description="Basic residues" evidence="19">
    <location>
        <begin position="1135"/>
        <end position="1144"/>
    </location>
</feature>
<feature type="region of interest" description="Disordered" evidence="19">
    <location>
        <begin position="615"/>
        <end position="715"/>
    </location>
</feature>
<dbReference type="InterPro" id="IPR056750">
    <property type="entry name" value="RRM_ESF1"/>
</dbReference>
<accession>A0AAN8IEY1</accession>
<dbReference type="InterPro" id="IPR015413">
    <property type="entry name" value="Methionyl/Leucyl_tRNA_Synth"/>
</dbReference>
<dbReference type="Gene3D" id="3.40.50.620">
    <property type="entry name" value="HUPs"/>
    <property type="match status" value="1"/>
</dbReference>
<feature type="region of interest" description="Disordered" evidence="19">
    <location>
        <begin position="1113"/>
        <end position="1144"/>
    </location>
</feature>
<dbReference type="Pfam" id="PF25121">
    <property type="entry name" value="RRM_ESF1"/>
    <property type="match status" value="1"/>
</dbReference>
<name>A0AAN8IEY1_TRICO</name>
<dbReference type="GO" id="GO:0006431">
    <property type="term" value="P:methionyl-tRNA aminoacylation"/>
    <property type="evidence" value="ECO:0007669"/>
    <property type="project" value="InterPro"/>
</dbReference>
<evidence type="ECO:0000256" key="14">
    <source>
        <dbReference type="ARBA" id="ARBA00030904"/>
    </source>
</evidence>
<dbReference type="InterPro" id="IPR012340">
    <property type="entry name" value="NA-bd_OB-fold"/>
</dbReference>
<evidence type="ECO:0000256" key="10">
    <source>
        <dbReference type="ARBA" id="ARBA00022884"/>
    </source>
</evidence>
<feature type="compositionally biased region" description="Acidic residues" evidence="19">
    <location>
        <begin position="634"/>
        <end position="647"/>
    </location>
</feature>
<feature type="region of interest" description="Disordered" evidence="19">
    <location>
        <begin position="1010"/>
        <end position="1074"/>
    </location>
</feature>
<dbReference type="PROSITE" id="PS50886">
    <property type="entry name" value="TRBD"/>
    <property type="match status" value="1"/>
</dbReference>
<evidence type="ECO:0000256" key="7">
    <source>
        <dbReference type="ARBA" id="ARBA00022598"/>
    </source>
</evidence>
<dbReference type="InterPro" id="IPR023458">
    <property type="entry name" value="Met-tRNA_ligase_1"/>
</dbReference>
<keyword evidence="13" id="KW-0539">Nucleus</keyword>
<dbReference type="AlphaFoldDB" id="A0AAN8IEY1"/>
<dbReference type="GO" id="GO:0005524">
    <property type="term" value="F:ATP binding"/>
    <property type="evidence" value="ECO:0007669"/>
    <property type="project" value="UniProtKB-KW"/>
</dbReference>
<evidence type="ECO:0000256" key="13">
    <source>
        <dbReference type="ARBA" id="ARBA00023242"/>
    </source>
</evidence>
<dbReference type="InterPro" id="IPR002547">
    <property type="entry name" value="tRNA-bd_dom"/>
</dbReference>
<dbReference type="PANTHER" id="PTHR45765:SF1">
    <property type="entry name" value="METHIONINE--TRNA LIGASE, CYTOPLASMIC"/>
    <property type="match status" value="1"/>
</dbReference>
<dbReference type="Pfam" id="PF01588">
    <property type="entry name" value="tRNA_bind"/>
    <property type="match status" value="1"/>
</dbReference>
<dbReference type="FunFam" id="2.20.28.20:FF:000001">
    <property type="entry name" value="Methionine--tRNA ligase"/>
    <property type="match status" value="1"/>
</dbReference>
<dbReference type="SUPFAM" id="SSF50249">
    <property type="entry name" value="Nucleic acid-binding proteins"/>
    <property type="match status" value="1"/>
</dbReference>
<evidence type="ECO:0000256" key="12">
    <source>
        <dbReference type="ARBA" id="ARBA00023146"/>
    </source>
</evidence>
<feature type="compositionally biased region" description="Basic and acidic residues" evidence="19">
    <location>
        <begin position="654"/>
        <end position="663"/>
    </location>
</feature>
<dbReference type="GO" id="GO:0017101">
    <property type="term" value="C:aminoacyl-tRNA synthetase multienzyme complex"/>
    <property type="evidence" value="ECO:0007669"/>
    <property type="project" value="TreeGrafter"/>
</dbReference>
<feature type="compositionally biased region" description="Basic and acidic residues" evidence="19">
    <location>
        <begin position="1115"/>
        <end position="1124"/>
    </location>
</feature>
<feature type="compositionally biased region" description="Acidic residues" evidence="19">
    <location>
        <begin position="664"/>
        <end position="677"/>
    </location>
</feature>
<proteinExistence type="inferred from homology"/>
<keyword evidence="12 17" id="KW-0030">Aminoacyl-tRNA synthetase</keyword>
<dbReference type="EC" id="6.1.1.10" evidence="3"/>
<feature type="compositionally biased region" description="Basic and acidic residues" evidence="19">
    <location>
        <begin position="1035"/>
        <end position="1044"/>
    </location>
</feature>
<evidence type="ECO:0000256" key="17">
    <source>
        <dbReference type="RuleBase" id="RU363039"/>
    </source>
</evidence>
<dbReference type="CDD" id="cd02799">
    <property type="entry name" value="tRNA_bind_EMAP-II_like"/>
    <property type="match status" value="1"/>
</dbReference>
<evidence type="ECO:0000256" key="15">
    <source>
        <dbReference type="ARBA" id="ARBA00047364"/>
    </source>
</evidence>
<dbReference type="Pfam" id="PF09334">
    <property type="entry name" value="tRNA-synt_1g"/>
    <property type="match status" value="1"/>
</dbReference>
<evidence type="ECO:0000256" key="8">
    <source>
        <dbReference type="ARBA" id="ARBA00022741"/>
    </source>
</evidence>
<sequence length="1144" mass="128145">HYEVPIHLHFLGNMDPQLAAEIREAWSRNPTFHKLTPKEKRVPVKGKRNILITSALPYVNNVPHLGNIIGCVLSADVFARYCRMRGHETLYVCGTDEYGTATETKAPFALQEGLTPKEVCDKYHVIHKKIYEWFNIDFDMFGRTTTSQQTEIAQDIFLKLHENGYTSTCSIDQLHCQKCDKFLADRFVTGICPFCAYDDARGDQCDSCGRLINAVELKSPKCHICKEEPKDSKAGAGGKGPKKSENTETKMAAVGSFAYPHLAKNQQQIKQLLDTTYKKFNQARELFVKQKGAELAANISKLEKEVEAVKRQLVEAEIAGGIKQIAVPQIAKTVEKAEPATSAPVTSLKSEDSEKSVKKEKSGKEKKQADSGGNKKNEGAAADDQIDVGRLDLRVGRIVQCEKHPDADALYVEQIDVGESTPRTVVSGLVRHVPLEQMQNRLVVVLCNLKPAKMRGVESRAMVMCASSPEKVEIMEVDSSAKPGTPVTCPPYTHRPDAQLNPKKKIWETVAEDLKVSPDGYAIWKDCPLLVGNVVFLSSGPLSSLLYSYFIFILCFQVNMTKKKGSNQLGLEDERFIHLRSDPKFSGLSNREKKVTIGKRFAAALTDQRFSTKAKVDKRGRPLRNNGGNLVDLYELEDSEENEDEDVLPIKKKKDVEDVKEGMSEDDNGETSHEEEEQAHSESDEGDDDNRPIKVVADGNIDSSSDDDDSDSDWEGNEDVQLEIDLAHLDQDAEQVEWSSNRIAACNLDWNLVHCEDLMVIAKSFTPPGGSIQRIAIYLSDFGAERLAEEDKYGPRLQLTKPIEEYDGEEMDEETKLAMRKYQADQLRYYYAVIECDSVKTAEAIYNECDGYQFESSNVKMDLRFIPDDMEFDKERIKEELCEGDVNVAKYKSKEKLQSAIAQTNARIGWDETEEMRSRKFAEAFSNEEQATDLIASDSDDDAEVEKRRQALLSLLGNKEEVDGLECPPGLALVKESSRWAVLTRGDHQSDAAEKVGRLELKSGVHVDWDNHRVNGASDGEDNEEVKEEAESDDDHIVAKKQDNSDEEPDKEDVIREIEPKKKEKEDKNEALAEAVAGDERFKALFTDSAYAIEQSSKNYKGSKLIMKQVSAKRKAAEQSRKSDSTSANDLVSKLKSKSAKWKG</sequence>
<dbReference type="Gene3D" id="2.20.28.20">
    <property type="entry name" value="Methionyl-tRNA synthetase, Zn-domain"/>
    <property type="match status" value="1"/>
</dbReference>
<dbReference type="InterPro" id="IPR029038">
    <property type="entry name" value="MetRS_Zn"/>
</dbReference>
<evidence type="ECO:0000313" key="21">
    <source>
        <dbReference type="EMBL" id="KAK5972104.1"/>
    </source>
</evidence>
<dbReference type="SUPFAM" id="SSF57770">
    <property type="entry name" value="Methionyl-tRNA synthetase (MetRS), Zn-domain"/>
    <property type="match status" value="1"/>
</dbReference>
<evidence type="ECO:0000256" key="11">
    <source>
        <dbReference type="ARBA" id="ARBA00022917"/>
    </source>
</evidence>
<keyword evidence="22" id="KW-1185">Reference proteome</keyword>
<keyword evidence="5" id="KW-0963">Cytoplasm</keyword>
<keyword evidence="9 17" id="KW-0067">ATP-binding</keyword>
<dbReference type="SUPFAM" id="SSF52374">
    <property type="entry name" value="Nucleotidylyl transferase"/>
    <property type="match status" value="1"/>
</dbReference>
<dbReference type="FunFam" id="2.40.50.140:FF:000047">
    <property type="entry name" value="tyrosine--tRNA ligase, cytoplasmic isoform X2"/>
    <property type="match status" value="1"/>
</dbReference>
<dbReference type="GO" id="GO:0005730">
    <property type="term" value="C:nucleolus"/>
    <property type="evidence" value="ECO:0007669"/>
    <property type="project" value="UniProtKB-SubCell"/>
</dbReference>
<evidence type="ECO:0000256" key="18">
    <source>
        <dbReference type="SAM" id="Coils"/>
    </source>
</evidence>
<keyword evidence="11 17" id="KW-0648">Protein biosynthesis</keyword>
<keyword evidence="18" id="KW-0175">Coiled coil</keyword>
<dbReference type="InterPro" id="IPR033911">
    <property type="entry name" value="MetRS_core"/>
</dbReference>
<reference evidence="21 22" key="1">
    <citation type="submission" date="2019-10" db="EMBL/GenBank/DDBJ databases">
        <title>Assembly and Annotation for the nematode Trichostrongylus colubriformis.</title>
        <authorList>
            <person name="Martin J."/>
        </authorList>
    </citation>
    <scope>NUCLEOTIDE SEQUENCE [LARGE SCALE GENOMIC DNA]</scope>
    <source>
        <strain evidence="21">G859</strain>
        <tissue evidence="21">Whole worm</tissue>
    </source>
</reference>
<comment type="similarity">
    <text evidence="17">Belongs to the class-I aminoacyl-tRNA synthetase family.</text>
</comment>
<dbReference type="Pfam" id="PF08159">
    <property type="entry name" value="NUC153"/>
    <property type="match status" value="1"/>
</dbReference>
<dbReference type="GO" id="GO:0005829">
    <property type="term" value="C:cytosol"/>
    <property type="evidence" value="ECO:0007669"/>
    <property type="project" value="TreeGrafter"/>
</dbReference>
<evidence type="ECO:0000256" key="16">
    <source>
        <dbReference type="PROSITE-ProRule" id="PRU00209"/>
    </source>
</evidence>
<comment type="caution">
    <text evidence="21">The sequence shown here is derived from an EMBL/GenBank/DDBJ whole genome shotgun (WGS) entry which is preliminary data.</text>
</comment>
<feature type="compositionally biased region" description="Basic and acidic residues" evidence="19">
    <location>
        <begin position="349"/>
        <end position="378"/>
    </location>
</feature>
<dbReference type="InterPro" id="IPR014729">
    <property type="entry name" value="Rossmann-like_a/b/a_fold"/>
</dbReference>
<keyword evidence="7 17" id="KW-0436">Ligase</keyword>
<gene>
    <name evidence="21" type="ORF">GCK32_006551</name>
</gene>
<dbReference type="PANTHER" id="PTHR45765">
    <property type="entry name" value="METHIONINE--TRNA LIGASE"/>
    <property type="match status" value="1"/>
</dbReference>
<feature type="domain" description="TRNA-binding" evidence="20">
    <location>
        <begin position="387"/>
        <end position="488"/>
    </location>
</feature>
<evidence type="ECO:0000256" key="1">
    <source>
        <dbReference type="ARBA" id="ARBA00004496"/>
    </source>
</evidence>
<dbReference type="PRINTS" id="PR01041">
    <property type="entry name" value="TRNASYNTHMET"/>
</dbReference>
<feature type="non-terminal residue" evidence="21">
    <location>
        <position position="1"/>
    </location>
</feature>
<evidence type="ECO:0000256" key="6">
    <source>
        <dbReference type="ARBA" id="ARBA00022555"/>
    </source>
</evidence>
<dbReference type="PROSITE" id="PS00178">
    <property type="entry name" value="AA_TRNA_LIGASE_I"/>
    <property type="match status" value="1"/>
</dbReference>
<dbReference type="InterPro" id="IPR012580">
    <property type="entry name" value="NUC153"/>
</dbReference>
<comment type="catalytic activity">
    <reaction evidence="15">
        <text>tRNA(Met) + L-methionine + ATP = L-methionyl-tRNA(Met) + AMP + diphosphate</text>
        <dbReference type="Rhea" id="RHEA:13481"/>
        <dbReference type="Rhea" id="RHEA-COMP:9667"/>
        <dbReference type="Rhea" id="RHEA-COMP:9698"/>
        <dbReference type="ChEBI" id="CHEBI:30616"/>
        <dbReference type="ChEBI" id="CHEBI:33019"/>
        <dbReference type="ChEBI" id="CHEBI:57844"/>
        <dbReference type="ChEBI" id="CHEBI:78442"/>
        <dbReference type="ChEBI" id="CHEBI:78530"/>
        <dbReference type="ChEBI" id="CHEBI:456215"/>
        <dbReference type="EC" id="6.1.1.10"/>
    </reaction>
</comment>
<comment type="subcellular location">
    <subcellularLocation>
        <location evidence="1">Cytoplasm</location>
    </subcellularLocation>
    <subcellularLocation>
        <location evidence="2">Nucleus</location>
        <location evidence="2">Nucleolus</location>
    </subcellularLocation>
</comment>
<feature type="region of interest" description="Disordered" evidence="19">
    <location>
        <begin position="334"/>
        <end position="383"/>
    </location>
</feature>
<evidence type="ECO:0000256" key="5">
    <source>
        <dbReference type="ARBA" id="ARBA00022490"/>
    </source>
</evidence>
<feature type="compositionally biased region" description="Acidic residues" evidence="19">
    <location>
        <begin position="704"/>
        <end position="715"/>
    </location>
</feature>
<dbReference type="GO" id="GO:0000049">
    <property type="term" value="F:tRNA binding"/>
    <property type="evidence" value="ECO:0007669"/>
    <property type="project" value="UniProtKB-UniRule"/>
</dbReference>
<evidence type="ECO:0000259" key="20">
    <source>
        <dbReference type="PROSITE" id="PS50886"/>
    </source>
</evidence>
<feature type="compositionally biased region" description="Acidic residues" evidence="19">
    <location>
        <begin position="1019"/>
        <end position="1034"/>
    </location>
</feature>
<keyword evidence="10 16" id="KW-0694">RNA-binding</keyword>
<feature type="coiled-coil region" evidence="18">
    <location>
        <begin position="292"/>
        <end position="319"/>
    </location>
</feature>
<evidence type="ECO:0000313" key="22">
    <source>
        <dbReference type="Proteomes" id="UP001331761"/>
    </source>
</evidence>
<dbReference type="EMBL" id="WIXE01017031">
    <property type="protein sequence ID" value="KAK5972104.1"/>
    <property type="molecule type" value="Genomic_DNA"/>
</dbReference>
<keyword evidence="6 16" id="KW-0820">tRNA-binding</keyword>
<evidence type="ECO:0000256" key="4">
    <source>
        <dbReference type="ARBA" id="ARBA00018335"/>
    </source>
</evidence>
<dbReference type="Proteomes" id="UP001331761">
    <property type="component" value="Unassembled WGS sequence"/>
</dbReference>
<dbReference type="GO" id="GO:0004825">
    <property type="term" value="F:methionine-tRNA ligase activity"/>
    <property type="evidence" value="ECO:0007669"/>
    <property type="project" value="UniProtKB-EC"/>
</dbReference>
<evidence type="ECO:0000256" key="2">
    <source>
        <dbReference type="ARBA" id="ARBA00004604"/>
    </source>
</evidence>
<evidence type="ECO:0000256" key="19">
    <source>
        <dbReference type="SAM" id="MobiDB-lite"/>
    </source>
</evidence>
<dbReference type="Gene3D" id="2.40.50.140">
    <property type="entry name" value="Nucleic acid-binding proteins"/>
    <property type="match status" value="1"/>
</dbReference>
<evidence type="ECO:0000256" key="9">
    <source>
        <dbReference type="ARBA" id="ARBA00022840"/>
    </source>
</evidence>
<evidence type="ECO:0000256" key="3">
    <source>
        <dbReference type="ARBA" id="ARBA00012838"/>
    </source>
</evidence>
<dbReference type="InterPro" id="IPR001412">
    <property type="entry name" value="aa-tRNA-synth_I_CS"/>
</dbReference>